<dbReference type="OrthoDB" id="799942at2"/>
<sequence length="225" mass="25410">MENITFQIQAPDFSFEEIAKDKAQSIIRFHLYGNGLIQYVSGGNHELGDRVEAEIRTLYNKTEQLVCISELITFLTDNVIQFNNNPYNGYSDEDKKMYAKGINKLKYILYSLATATCGYSFDTNSFNNEEVTELSQKIDKVLSELETIKMGNGVLGDMIDELKDEINSLKSSYVLGKKTWKQKATGIIVSFAGNKGGDAIWDAIKPYLKDFMTNQAPEVIHKLLT</sequence>
<organism evidence="1 2">
    <name type="scientific">Mucilaginibacter ginsenosidivorax</name>
    <dbReference type="NCBI Taxonomy" id="862126"/>
    <lineage>
        <taxon>Bacteria</taxon>
        <taxon>Pseudomonadati</taxon>
        <taxon>Bacteroidota</taxon>
        <taxon>Sphingobacteriia</taxon>
        <taxon>Sphingobacteriales</taxon>
        <taxon>Sphingobacteriaceae</taxon>
        <taxon>Mucilaginibacter</taxon>
    </lineage>
</organism>
<evidence type="ECO:0000313" key="1">
    <source>
        <dbReference type="EMBL" id="QEC79713.1"/>
    </source>
</evidence>
<dbReference type="KEGG" id="mgk:FSB76_28555"/>
<gene>
    <name evidence="1" type="ORF">FSB76_28555</name>
</gene>
<proteinExistence type="predicted"/>
<name>A0A5B8W7I4_9SPHI</name>
<evidence type="ECO:0000313" key="2">
    <source>
        <dbReference type="Proteomes" id="UP000321362"/>
    </source>
</evidence>
<dbReference type="EMBL" id="CP042437">
    <property type="protein sequence ID" value="QEC79713.1"/>
    <property type="molecule type" value="Genomic_DNA"/>
</dbReference>
<accession>A0A5B8W7I4</accession>
<dbReference type="AlphaFoldDB" id="A0A5B8W7I4"/>
<protein>
    <submittedName>
        <fullName evidence="1">Uncharacterized protein</fullName>
    </submittedName>
</protein>
<reference evidence="1 2" key="1">
    <citation type="journal article" date="2013" name="J. Microbiol.">
        <title>Mucilaginibacter ginsenosidivorax sp. nov., with ginsenoside converting activity isolated from sediment.</title>
        <authorList>
            <person name="Kim J.K."/>
            <person name="Choi T.E."/>
            <person name="Liu Q.M."/>
            <person name="Park H.Y."/>
            <person name="Yi T.H."/>
            <person name="Yoon M.H."/>
            <person name="Kim S.C."/>
            <person name="Im W.T."/>
        </authorList>
    </citation>
    <scope>NUCLEOTIDE SEQUENCE [LARGE SCALE GENOMIC DNA]</scope>
    <source>
        <strain evidence="1 2">KHI28</strain>
    </source>
</reference>
<keyword evidence="2" id="KW-1185">Reference proteome</keyword>
<dbReference type="RefSeq" id="WP_147059575.1">
    <property type="nucleotide sequence ID" value="NZ_CP042437.1"/>
</dbReference>
<dbReference type="Proteomes" id="UP000321362">
    <property type="component" value="Chromosome"/>
</dbReference>